<dbReference type="OrthoDB" id="8590768at2"/>
<dbReference type="InterPro" id="IPR000326">
    <property type="entry name" value="PAP2/HPO"/>
</dbReference>
<organism evidence="3 4">
    <name type="scientific">Sulfuriferula plumbiphila</name>
    <dbReference type="NCBI Taxonomy" id="171865"/>
    <lineage>
        <taxon>Bacteria</taxon>
        <taxon>Pseudomonadati</taxon>
        <taxon>Pseudomonadota</taxon>
        <taxon>Betaproteobacteria</taxon>
        <taxon>Nitrosomonadales</taxon>
        <taxon>Sulfuricellaceae</taxon>
        <taxon>Sulfuriferula</taxon>
    </lineage>
</organism>
<keyword evidence="1" id="KW-0472">Membrane</keyword>
<proteinExistence type="predicted"/>
<feature type="transmembrane region" description="Helical" evidence="1">
    <location>
        <begin position="128"/>
        <end position="147"/>
    </location>
</feature>
<dbReference type="InterPro" id="IPR036938">
    <property type="entry name" value="PAP2/HPO_sf"/>
</dbReference>
<accession>A0A512L687</accession>
<dbReference type="Pfam" id="PF01569">
    <property type="entry name" value="PAP2"/>
    <property type="match status" value="1"/>
</dbReference>
<dbReference type="RefSeq" id="WP_147071647.1">
    <property type="nucleotide sequence ID" value="NZ_AP021884.1"/>
</dbReference>
<evidence type="ECO:0000259" key="2">
    <source>
        <dbReference type="SMART" id="SM00014"/>
    </source>
</evidence>
<dbReference type="EMBL" id="BKAD01000010">
    <property type="protein sequence ID" value="GEP29998.1"/>
    <property type="molecule type" value="Genomic_DNA"/>
</dbReference>
<evidence type="ECO:0000313" key="4">
    <source>
        <dbReference type="Proteomes" id="UP000321337"/>
    </source>
</evidence>
<gene>
    <name evidence="3" type="ORF">TPL01_11360</name>
</gene>
<dbReference type="SMART" id="SM00014">
    <property type="entry name" value="acidPPc"/>
    <property type="match status" value="1"/>
</dbReference>
<keyword evidence="1" id="KW-1133">Transmembrane helix</keyword>
<comment type="caution">
    <text evidence="3">The sequence shown here is derived from an EMBL/GenBank/DDBJ whole genome shotgun (WGS) entry which is preliminary data.</text>
</comment>
<dbReference type="Proteomes" id="UP000321337">
    <property type="component" value="Unassembled WGS sequence"/>
</dbReference>
<keyword evidence="1" id="KW-0812">Transmembrane</keyword>
<sequence>MISWLKLTSFGGIVVTAPAAAAITAWLMMGRAWRLAAWWWVLFIGGMALVVATKIAFIGWGLGIRVLDFTGISGHAMRATAVYPVLFYLVLLRTAPLVRMLGVTTGFGVAIAIDISRVVIHAHSISETVAGCVLGGLISLVFLRSAASLKAFPVSRGVLAAGLLAVVAASCLKPVPTERWIEDVALALAGHDQPFTRIGWKPRSVHFQSY</sequence>
<dbReference type="AlphaFoldDB" id="A0A512L687"/>
<feature type="transmembrane region" description="Helical" evidence="1">
    <location>
        <begin position="37"/>
        <end position="60"/>
    </location>
</feature>
<protein>
    <submittedName>
        <fullName evidence="3">Phosphoesterase</fullName>
    </submittedName>
</protein>
<evidence type="ECO:0000313" key="3">
    <source>
        <dbReference type="EMBL" id="GEP29998.1"/>
    </source>
</evidence>
<feature type="domain" description="Phosphatidic acid phosphatase type 2/haloperoxidase" evidence="2">
    <location>
        <begin position="21"/>
        <end position="143"/>
    </location>
</feature>
<evidence type="ECO:0000256" key="1">
    <source>
        <dbReference type="SAM" id="Phobius"/>
    </source>
</evidence>
<dbReference type="Gene3D" id="1.20.144.10">
    <property type="entry name" value="Phosphatidic acid phosphatase type 2/haloperoxidase"/>
    <property type="match status" value="1"/>
</dbReference>
<reference evidence="3 4" key="1">
    <citation type="submission" date="2019-07" db="EMBL/GenBank/DDBJ databases">
        <title>Whole genome shotgun sequence of Thiobacillus plumbophilus NBRC 107929.</title>
        <authorList>
            <person name="Hosoyama A."/>
            <person name="Uohara A."/>
            <person name="Ohji S."/>
            <person name="Ichikawa N."/>
        </authorList>
    </citation>
    <scope>NUCLEOTIDE SEQUENCE [LARGE SCALE GENOMIC DNA]</scope>
    <source>
        <strain evidence="3 4">NBRC 107929</strain>
    </source>
</reference>
<name>A0A512L687_9PROT</name>
<dbReference type="SUPFAM" id="SSF48317">
    <property type="entry name" value="Acid phosphatase/Vanadium-dependent haloperoxidase"/>
    <property type="match status" value="1"/>
</dbReference>
<keyword evidence="4" id="KW-1185">Reference proteome</keyword>